<dbReference type="AlphaFoldDB" id="A0AA38WN93"/>
<gene>
    <name evidence="2" type="ORF">OSB04_002943</name>
</gene>
<dbReference type="Pfam" id="PF24626">
    <property type="entry name" value="SH3_Tf2-1"/>
    <property type="match status" value="1"/>
</dbReference>
<comment type="caution">
    <text evidence="2">The sequence shown here is derived from an EMBL/GenBank/DDBJ whole genome shotgun (WGS) entry which is preliminary data.</text>
</comment>
<dbReference type="EMBL" id="JARYMX010000001">
    <property type="protein sequence ID" value="KAJ9566977.1"/>
    <property type="molecule type" value="Genomic_DNA"/>
</dbReference>
<evidence type="ECO:0000313" key="3">
    <source>
        <dbReference type="Proteomes" id="UP001172457"/>
    </source>
</evidence>
<keyword evidence="3" id="KW-1185">Reference proteome</keyword>
<evidence type="ECO:0000313" key="2">
    <source>
        <dbReference type="EMBL" id="KAJ9566977.1"/>
    </source>
</evidence>
<feature type="domain" description="Tf2-1-like SH3-like" evidence="1">
    <location>
        <begin position="173"/>
        <end position="237"/>
    </location>
</feature>
<dbReference type="InterPro" id="IPR036397">
    <property type="entry name" value="RNaseH_sf"/>
</dbReference>
<dbReference type="InterPro" id="IPR012337">
    <property type="entry name" value="RNaseH-like_sf"/>
</dbReference>
<dbReference type="SUPFAM" id="SSF53098">
    <property type="entry name" value="Ribonuclease H-like"/>
    <property type="match status" value="1"/>
</dbReference>
<dbReference type="PANTHER" id="PTHR46148:SF57">
    <property type="entry name" value="OS12G0499874 PROTEIN"/>
    <property type="match status" value="1"/>
</dbReference>
<dbReference type="PANTHER" id="PTHR46148">
    <property type="entry name" value="CHROMO DOMAIN-CONTAINING PROTEIN"/>
    <property type="match status" value="1"/>
</dbReference>
<proteinExistence type="predicted"/>
<accession>A0AA38WN93</accession>
<dbReference type="InterPro" id="IPR056924">
    <property type="entry name" value="SH3_Tf2-1"/>
</dbReference>
<name>A0AA38WN93_9ASTR</name>
<dbReference type="GO" id="GO:0003676">
    <property type="term" value="F:nucleic acid binding"/>
    <property type="evidence" value="ECO:0007669"/>
    <property type="project" value="InterPro"/>
</dbReference>
<reference evidence="2" key="1">
    <citation type="submission" date="2023-03" db="EMBL/GenBank/DDBJ databases">
        <title>Chromosome-scale reference genome and RAD-based genetic map of yellow starthistle (Centaurea solstitialis) reveal putative structural variation and QTLs associated with invader traits.</title>
        <authorList>
            <person name="Reatini B."/>
            <person name="Cang F.A."/>
            <person name="Jiang Q."/>
            <person name="Mckibben M.T.W."/>
            <person name="Barker M.S."/>
            <person name="Rieseberg L.H."/>
            <person name="Dlugosch K.M."/>
        </authorList>
    </citation>
    <scope>NUCLEOTIDE SEQUENCE</scope>
    <source>
        <strain evidence="2">CAN-66</strain>
        <tissue evidence="2">Leaf</tissue>
    </source>
</reference>
<evidence type="ECO:0000259" key="1">
    <source>
        <dbReference type="Pfam" id="PF24626"/>
    </source>
</evidence>
<dbReference type="Gene3D" id="3.30.420.10">
    <property type="entry name" value="Ribonuclease H-like superfamily/Ribonuclease H"/>
    <property type="match status" value="1"/>
</dbReference>
<sequence>MYPTIPNILFVNQRQSSSQSPAGAIAVYHSPAFQRLLSFIISAARLSPVDSQQYHPQIDGQSERTIQTLEDMLRACVLDFGGSWEDHLPLIEFAYNNSHHSSIEAASYEILYGRKCRAPLCWNKVGEKQLAKPEVVQITSDKINQVRERLKIAQDRQRSYADKRRKDIEFQVGDYVMLKVSHWKGVIRFGEKVKLSPRYIGPYKIIQRIGAVAYKLEFPDELSGVHSTFHVSNLQKCLVEPDTAIPLQKIQVDPNLNFMEEPIAVVDQRVRKLRSKEIGLVKVQWKFYAGQEYTWETESVMRESVCLEGSSSSSSFSSFLIFKLGFISKVVFKSASESEYSSPSRVSTFPSRNPAFPEVMNITCQALRVPESGYSLP</sequence>
<dbReference type="Proteomes" id="UP001172457">
    <property type="component" value="Chromosome 1"/>
</dbReference>
<organism evidence="2 3">
    <name type="scientific">Centaurea solstitialis</name>
    <name type="common">yellow star-thistle</name>
    <dbReference type="NCBI Taxonomy" id="347529"/>
    <lineage>
        <taxon>Eukaryota</taxon>
        <taxon>Viridiplantae</taxon>
        <taxon>Streptophyta</taxon>
        <taxon>Embryophyta</taxon>
        <taxon>Tracheophyta</taxon>
        <taxon>Spermatophyta</taxon>
        <taxon>Magnoliopsida</taxon>
        <taxon>eudicotyledons</taxon>
        <taxon>Gunneridae</taxon>
        <taxon>Pentapetalae</taxon>
        <taxon>asterids</taxon>
        <taxon>campanulids</taxon>
        <taxon>Asterales</taxon>
        <taxon>Asteraceae</taxon>
        <taxon>Carduoideae</taxon>
        <taxon>Cardueae</taxon>
        <taxon>Centaureinae</taxon>
        <taxon>Centaurea</taxon>
    </lineage>
</organism>
<protein>
    <recommendedName>
        <fullName evidence="1">Tf2-1-like SH3-like domain-containing protein</fullName>
    </recommendedName>
</protein>